<evidence type="ECO:0000313" key="1">
    <source>
        <dbReference type="EMBL" id="KXJ92745.1"/>
    </source>
</evidence>
<evidence type="ECO:0000313" key="2">
    <source>
        <dbReference type="Proteomes" id="UP000070501"/>
    </source>
</evidence>
<accession>A0A136J6D5</accession>
<protein>
    <submittedName>
        <fullName evidence="1">Uncharacterized protein</fullName>
    </submittedName>
</protein>
<name>A0A136J6D5_9PEZI</name>
<dbReference type="InParanoid" id="A0A136J6D5"/>
<organism evidence="1 2">
    <name type="scientific">Microdochium bolleyi</name>
    <dbReference type="NCBI Taxonomy" id="196109"/>
    <lineage>
        <taxon>Eukaryota</taxon>
        <taxon>Fungi</taxon>
        <taxon>Dikarya</taxon>
        <taxon>Ascomycota</taxon>
        <taxon>Pezizomycotina</taxon>
        <taxon>Sordariomycetes</taxon>
        <taxon>Xylariomycetidae</taxon>
        <taxon>Xylariales</taxon>
        <taxon>Microdochiaceae</taxon>
        <taxon>Microdochium</taxon>
    </lineage>
</organism>
<proteinExistence type="predicted"/>
<reference evidence="2" key="1">
    <citation type="submission" date="2016-02" db="EMBL/GenBank/DDBJ databases">
        <title>Draft genome sequence of Microdochium bolleyi, a fungal endophyte of beachgrass.</title>
        <authorList>
            <consortium name="DOE Joint Genome Institute"/>
            <person name="David A.S."/>
            <person name="May G."/>
            <person name="Haridas S."/>
            <person name="Lim J."/>
            <person name="Wang M."/>
            <person name="Labutti K."/>
            <person name="Lipzen A."/>
            <person name="Barry K."/>
            <person name="Grigoriev I.V."/>
        </authorList>
    </citation>
    <scope>NUCLEOTIDE SEQUENCE [LARGE SCALE GENOMIC DNA]</scope>
    <source>
        <strain evidence="2">J235TASD1</strain>
    </source>
</reference>
<dbReference type="EMBL" id="KQ964248">
    <property type="protein sequence ID" value="KXJ92745.1"/>
    <property type="molecule type" value="Genomic_DNA"/>
</dbReference>
<sequence length="71" mass="7475">MAVLEAVVVWSGSARAKILLCPDFAAVAVALSVVVVQAVQAVRALPRRKVCLGPVRCAVCCVQAEARAVWE</sequence>
<gene>
    <name evidence="1" type="ORF">Micbo1qcDRAFT_160553</name>
</gene>
<dbReference type="AlphaFoldDB" id="A0A136J6D5"/>
<keyword evidence="2" id="KW-1185">Reference proteome</keyword>
<dbReference type="Proteomes" id="UP000070501">
    <property type="component" value="Unassembled WGS sequence"/>
</dbReference>